<dbReference type="Gene3D" id="1.10.8.10">
    <property type="entry name" value="DNA helicase RuvA subunit, C-terminal domain"/>
    <property type="match status" value="1"/>
</dbReference>
<comment type="caution">
    <text evidence="7">The sequence shown here is derived from an EMBL/GenBank/DDBJ whole genome shotgun (WGS) entry which is preliminary data.</text>
</comment>
<feature type="compositionally biased region" description="Polar residues" evidence="5">
    <location>
        <begin position="401"/>
        <end position="410"/>
    </location>
</feature>
<keyword evidence="1" id="KW-0479">Metal-binding</keyword>
<keyword evidence="8" id="KW-1185">Reference proteome</keyword>
<dbReference type="InterPro" id="IPR036443">
    <property type="entry name" value="Znf_RanBP2_sf"/>
</dbReference>
<keyword evidence="3" id="KW-0862">Zinc</keyword>
<evidence type="ECO:0000256" key="4">
    <source>
        <dbReference type="PROSITE-ProRule" id="PRU00322"/>
    </source>
</evidence>
<name>A0A8S4FMD6_PLUXY</name>
<protein>
    <submittedName>
        <fullName evidence="7">(diamondback moth) hypothetical protein</fullName>
    </submittedName>
</protein>
<evidence type="ECO:0000313" key="8">
    <source>
        <dbReference type="Proteomes" id="UP000653454"/>
    </source>
</evidence>
<dbReference type="Gene3D" id="2.30.30.380">
    <property type="entry name" value="Zn-finger domain of Sec23/24"/>
    <property type="match status" value="1"/>
</dbReference>
<accession>A0A8S4FMD6</accession>
<dbReference type="PROSITE" id="PS01358">
    <property type="entry name" value="ZF_RANBP2_1"/>
    <property type="match status" value="1"/>
</dbReference>
<dbReference type="PANTHER" id="PTHR46253:SF1">
    <property type="entry name" value="TAB2"/>
    <property type="match status" value="1"/>
</dbReference>
<evidence type="ECO:0000256" key="3">
    <source>
        <dbReference type="ARBA" id="ARBA00022833"/>
    </source>
</evidence>
<feature type="region of interest" description="Disordered" evidence="5">
    <location>
        <begin position="174"/>
        <end position="304"/>
    </location>
</feature>
<feature type="region of interest" description="Disordered" evidence="5">
    <location>
        <begin position="355"/>
        <end position="415"/>
    </location>
</feature>
<dbReference type="EMBL" id="CAJHNJ030000038">
    <property type="protein sequence ID" value="CAG9129617.1"/>
    <property type="molecule type" value="Genomic_DNA"/>
</dbReference>
<evidence type="ECO:0000256" key="1">
    <source>
        <dbReference type="ARBA" id="ARBA00022723"/>
    </source>
</evidence>
<feature type="compositionally biased region" description="Basic and acidic residues" evidence="5">
    <location>
        <begin position="269"/>
        <end position="278"/>
    </location>
</feature>
<dbReference type="AlphaFoldDB" id="A0A8S4FMD6"/>
<feature type="domain" description="RanBP2-type" evidence="6">
    <location>
        <begin position="515"/>
        <end position="544"/>
    </location>
</feature>
<evidence type="ECO:0000256" key="5">
    <source>
        <dbReference type="SAM" id="MobiDB-lite"/>
    </source>
</evidence>
<proteinExistence type="predicted"/>
<evidence type="ECO:0000259" key="6">
    <source>
        <dbReference type="PROSITE" id="PS50199"/>
    </source>
</evidence>
<dbReference type="InterPro" id="IPR001876">
    <property type="entry name" value="Znf_RanBP2"/>
</dbReference>
<dbReference type="PANTHER" id="PTHR46253">
    <property type="entry name" value="TGF-BETA-ACTIVATED KINASE 1 AND MAP3K7-BINDING PROTEIN TAB"/>
    <property type="match status" value="1"/>
</dbReference>
<dbReference type="PROSITE" id="PS50199">
    <property type="entry name" value="ZF_RANBP2_2"/>
    <property type="match status" value="1"/>
</dbReference>
<dbReference type="GO" id="GO:0008270">
    <property type="term" value="F:zinc ion binding"/>
    <property type="evidence" value="ECO:0007669"/>
    <property type="project" value="UniProtKB-KW"/>
</dbReference>
<feature type="region of interest" description="Disordered" evidence="5">
    <location>
        <begin position="495"/>
        <end position="515"/>
    </location>
</feature>
<dbReference type="SMART" id="SM00547">
    <property type="entry name" value="ZnF_RBZ"/>
    <property type="match status" value="1"/>
</dbReference>
<dbReference type="Proteomes" id="UP000653454">
    <property type="component" value="Unassembled WGS sequence"/>
</dbReference>
<evidence type="ECO:0000256" key="2">
    <source>
        <dbReference type="ARBA" id="ARBA00022771"/>
    </source>
</evidence>
<organism evidence="7 8">
    <name type="scientific">Plutella xylostella</name>
    <name type="common">Diamondback moth</name>
    <name type="synonym">Plutella maculipennis</name>
    <dbReference type="NCBI Taxonomy" id="51655"/>
    <lineage>
        <taxon>Eukaryota</taxon>
        <taxon>Metazoa</taxon>
        <taxon>Ecdysozoa</taxon>
        <taxon>Arthropoda</taxon>
        <taxon>Hexapoda</taxon>
        <taxon>Insecta</taxon>
        <taxon>Pterygota</taxon>
        <taxon>Neoptera</taxon>
        <taxon>Endopterygota</taxon>
        <taxon>Lepidoptera</taxon>
        <taxon>Glossata</taxon>
        <taxon>Ditrysia</taxon>
        <taxon>Yponomeutoidea</taxon>
        <taxon>Plutellidae</taxon>
        <taxon>Plutella</taxon>
    </lineage>
</organism>
<keyword evidence="2 4" id="KW-0863">Zinc-finger</keyword>
<reference evidence="7" key="1">
    <citation type="submission" date="2020-11" db="EMBL/GenBank/DDBJ databases">
        <authorList>
            <person name="Whiteford S."/>
        </authorList>
    </citation>
    <scope>NUCLEOTIDE SEQUENCE</scope>
</reference>
<sequence>MSARADAAAAACACTNISLMQLFHELKQKFPAVPDHVVSSTIEQYCHDKLACEAHLQRETSACLALACRASSAAARHLSELRAPSQCPNQPIVRHEVQHPRVVNAVTCHGPQTAVIGSIDSTEEEEKPQFNTDANQNVVEHNKNLNHKNNNATSPVTVINIDNCIAKYTAQTPSEHELTNEEATPEITINADSATESKEKELEQPGSGNYRIHKSNKVKCNLNEKLEKHKEKKSIKKEEPPEQETENIPQEKPKRPNTLEFLKPIPDIAFKEPTKEPQPDTSKLISPAAAHKPESVKETTPGGSLWSGGYPLNLSVNVNCHMDYGRPYDPWLEDYDGRQAITSVNLTVCTPTSNMASPVRESRGDEGGFEGHVTVTVSPSASRPPRRRAPAPPVHPAVESQRSTRSTVDTSQDRSLIERQRERLGRLKGALLQERGRIAQLTREMRILAGPPLPPAAARSLSDYVHRLRDQCDTLAKRLEMAGTEPEAADFYSNIYTGQRPPTQRPARPAPPPPEDAPWQCHVCTFNNHPLLDKCEECDMPRILVVRAHDGITVRLVPGRRSKYIHIH</sequence>
<dbReference type="SUPFAM" id="SSF90209">
    <property type="entry name" value="Ran binding protein zinc finger-like"/>
    <property type="match status" value="1"/>
</dbReference>
<gene>
    <name evidence="7" type="ORF">PLXY2_LOCUS9608</name>
</gene>
<evidence type="ECO:0000313" key="7">
    <source>
        <dbReference type="EMBL" id="CAG9129617.1"/>
    </source>
</evidence>